<reference evidence="2 3" key="1">
    <citation type="submission" date="2016-07" db="EMBL/GenBank/DDBJ databases">
        <title>Multiple horizontal gene transfer events from other fungi enriched the ability of initially mycotrophic Trichoderma (Ascomycota) to feed on dead plant biomass.</title>
        <authorList>
            <consortium name="DOE Joint Genome Institute"/>
            <person name="Aerts A."/>
            <person name="Atanasova L."/>
            <person name="Chenthamara K."/>
            <person name="Zhang J."/>
            <person name="Grujic M."/>
            <person name="Henrissat B."/>
            <person name="Kuo A."/>
            <person name="Salamov A."/>
            <person name="Lipzen A."/>
            <person name="Labutti K."/>
            <person name="Barry K."/>
            <person name="Miao Y."/>
            <person name="Rahimi M.J."/>
            <person name="Shen Q."/>
            <person name="Grigoriev I.V."/>
            <person name="Kubicek C.P."/>
            <person name="Druzhinina I.S."/>
        </authorList>
    </citation>
    <scope>NUCLEOTIDE SEQUENCE [LARGE SCALE GENOMIC DNA]</scope>
    <source>
        <strain evidence="2 3">ATCC 18648</strain>
    </source>
</reference>
<accession>A0A2T4BV96</accession>
<name>A0A2T4BV96_TRILO</name>
<feature type="compositionally biased region" description="Low complexity" evidence="1">
    <location>
        <begin position="70"/>
        <end position="83"/>
    </location>
</feature>
<dbReference type="Proteomes" id="UP000240760">
    <property type="component" value="Unassembled WGS sequence"/>
</dbReference>
<protein>
    <submittedName>
        <fullName evidence="2">Uncharacterized protein</fullName>
    </submittedName>
</protein>
<feature type="region of interest" description="Disordered" evidence="1">
    <location>
        <begin position="67"/>
        <end position="90"/>
    </location>
</feature>
<evidence type="ECO:0000256" key="1">
    <source>
        <dbReference type="SAM" id="MobiDB-lite"/>
    </source>
</evidence>
<gene>
    <name evidence="2" type="ORF">M440DRAFT_1075998</name>
</gene>
<proteinExistence type="predicted"/>
<keyword evidence="3" id="KW-1185">Reference proteome</keyword>
<dbReference type="EMBL" id="KZ679139">
    <property type="protein sequence ID" value="PTB73215.1"/>
    <property type="molecule type" value="Genomic_DNA"/>
</dbReference>
<evidence type="ECO:0000313" key="3">
    <source>
        <dbReference type="Proteomes" id="UP000240760"/>
    </source>
</evidence>
<dbReference type="AlphaFoldDB" id="A0A2T4BV96"/>
<organism evidence="2 3">
    <name type="scientific">Trichoderma longibrachiatum ATCC 18648</name>
    <dbReference type="NCBI Taxonomy" id="983965"/>
    <lineage>
        <taxon>Eukaryota</taxon>
        <taxon>Fungi</taxon>
        <taxon>Dikarya</taxon>
        <taxon>Ascomycota</taxon>
        <taxon>Pezizomycotina</taxon>
        <taxon>Sordariomycetes</taxon>
        <taxon>Hypocreomycetidae</taxon>
        <taxon>Hypocreales</taxon>
        <taxon>Hypocreaceae</taxon>
        <taxon>Trichoderma</taxon>
    </lineage>
</organism>
<sequence>MSHLFVGEGCHCTRVAHLQLSPDITGRFVESAHRLSSFGALSSSRIARVKSQFRHVVQGLLTPRTITDGSLASPSPAQSSPVLGPVPVPSPNLGAPRADLPMPLPLVVVPRTAYLLALPCSHLLFPLAAHPLRSRSTSSILVSELSLIARNPSLLQGSEYE</sequence>
<evidence type="ECO:0000313" key="2">
    <source>
        <dbReference type="EMBL" id="PTB73215.1"/>
    </source>
</evidence>